<dbReference type="GeneID" id="79791019"/>
<dbReference type="PROSITE" id="PS00893">
    <property type="entry name" value="NUDIX_BOX"/>
    <property type="match status" value="1"/>
</dbReference>
<evidence type="ECO:0000256" key="1">
    <source>
        <dbReference type="ARBA" id="ARBA00001946"/>
    </source>
</evidence>
<evidence type="ECO:0000313" key="6">
    <source>
        <dbReference type="Proteomes" id="UP001242732"/>
    </source>
</evidence>
<dbReference type="PROSITE" id="PS51462">
    <property type="entry name" value="NUDIX"/>
    <property type="match status" value="1"/>
</dbReference>
<evidence type="ECO:0000256" key="3">
    <source>
        <dbReference type="RuleBase" id="RU003476"/>
    </source>
</evidence>
<dbReference type="Proteomes" id="UP001242732">
    <property type="component" value="Chromosome"/>
</dbReference>
<dbReference type="PANTHER" id="PTHR43736">
    <property type="entry name" value="ADP-RIBOSE PYROPHOSPHATASE"/>
    <property type="match status" value="1"/>
</dbReference>
<name>A0ABY9AL95_PARCI</name>
<dbReference type="InterPro" id="IPR020084">
    <property type="entry name" value="NUDIX_hydrolase_CS"/>
</dbReference>
<dbReference type="Gene3D" id="3.90.79.10">
    <property type="entry name" value="Nucleoside Triphosphate Pyrophosphohydrolase"/>
    <property type="match status" value="1"/>
</dbReference>
<proteinExistence type="inferred from homology"/>
<dbReference type="RefSeq" id="WP_228193870.1">
    <property type="nucleotide sequence ID" value="NZ_CP023687.1"/>
</dbReference>
<gene>
    <name evidence="5" type="ORF">QRO08_18065</name>
</gene>
<reference evidence="5 6" key="1">
    <citation type="submission" date="2023-06" db="EMBL/GenBank/DDBJ databases">
        <authorList>
            <person name="Ham H."/>
            <person name="Park D.S."/>
        </authorList>
    </citation>
    <scope>NUCLEOTIDE SEQUENCE [LARGE SCALE GENOMIC DNA]</scope>
    <source>
        <strain evidence="5 6">KACC 17005</strain>
    </source>
</reference>
<dbReference type="PRINTS" id="PR00502">
    <property type="entry name" value="NUDIXFAMILY"/>
</dbReference>
<keyword evidence="6" id="KW-1185">Reference proteome</keyword>
<dbReference type="CDD" id="cd03674">
    <property type="entry name" value="NUDIX_Hydrolase"/>
    <property type="match status" value="1"/>
</dbReference>
<comment type="cofactor">
    <cofactor evidence="1">
        <name>Mg(2+)</name>
        <dbReference type="ChEBI" id="CHEBI:18420"/>
    </cofactor>
</comment>
<dbReference type="InterPro" id="IPR020476">
    <property type="entry name" value="Nudix_hydrolase"/>
</dbReference>
<evidence type="ECO:0000313" key="5">
    <source>
        <dbReference type="EMBL" id="WIY47721.1"/>
    </source>
</evidence>
<dbReference type="Pfam" id="PF00293">
    <property type="entry name" value="NUDIX"/>
    <property type="match status" value="1"/>
</dbReference>
<dbReference type="PANTHER" id="PTHR43736:SF1">
    <property type="entry name" value="DIHYDRONEOPTERIN TRIPHOSPHATE DIPHOSPHATASE"/>
    <property type="match status" value="1"/>
</dbReference>
<protein>
    <submittedName>
        <fullName evidence="5">NUDIX domain-containing protein</fullName>
    </submittedName>
</protein>
<dbReference type="InterPro" id="IPR015797">
    <property type="entry name" value="NUDIX_hydrolase-like_dom_sf"/>
</dbReference>
<feature type="domain" description="Nudix hydrolase" evidence="4">
    <location>
        <begin position="55"/>
        <end position="197"/>
    </location>
</feature>
<dbReference type="SUPFAM" id="SSF55811">
    <property type="entry name" value="Nudix"/>
    <property type="match status" value="1"/>
</dbReference>
<dbReference type="EMBL" id="CP127363">
    <property type="protein sequence ID" value="WIY47721.1"/>
    <property type="molecule type" value="Genomic_DNA"/>
</dbReference>
<organism evidence="5 6">
    <name type="scientific">Paracidovorax citrulli</name>
    <name type="common">Acidovorax citrulli</name>
    <dbReference type="NCBI Taxonomy" id="80869"/>
    <lineage>
        <taxon>Bacteria</taxon>
        <taxon>Pseudomonadati</taxon>
        <taxon>Pseudomonadota</taxon>
        <taxon>Betaproteobacteria</taxon>
        <taxon>Burkholderiales</taxon>
        <taxon>Comamonadaceae</taxon>
        <taxon>Paracidovorax</taxon>
    </lineage>
</organism>
<evidence type="ECO:0000259" key="4">
    <source>
        <dbReference type="PROSITE" id="PS51462"/>
    </source>
</evidence>
<keyword evidence="2 3" id="KW-0378">Hydrolase</keyword>
<evidence type="ECO:0000256" key="2">
    <source>
        <dbReference type="ARBA" id="ARBA00022801"/>
    </source>
</evidence>
<comment type="similarity">
    <text evidence="3">Belongs to the Nudix hydrolase family.</text>
</comment>
<dbReference type="InterPro" id="IPR000086">
    <property type="entry name" value="NUDIX_hydrolase_dom"/>
</dbReference>
<sequence length="218" mass="24443">MNERLENDERHGVPSDLGCIVDEYLREYPSESGALVPLTEQLHKGGDITRRRTWPGHVTASGIVLSRDTVLLVFHPYLKRWLQPGGHVESSEAPLDAAIREVQEETGIATFPHPWHLKAGIPLDIDIHAIPENPAKGEPAHMHFDFRYLLVRDESKPILRGAENHPCQWTEISAVSGEGLARRLPATAWPPDPPWIPKHSSRRFWTAAFPGGRASWSS</sequence>
<accession>A0ABY9AL95</accession>